<sequence length="177" mass="18593">MKRSAIVAVGLCLAVLSGCSQTPEPSPPPSSEDALTTSTPDKSEATSEAPPTDAAETEEPEADGPPQMPEEATEQTEAGAEAFVEYYLNTLNAARASRDASELQRLATEECESCRNFEESATSGSSDPLEYDVESATMSSLLATVQVAVVDGSTSGTAYFTLEWDSAWRVSAVQAKA</sequence>
<feature type="region of interest" description="Disordered" evidence="1">
    <location>
        <begin position="18"/>
        <end position="81"/>
    </location>
</feature>
<proteinExistence type="predicted"/>
<dbReference type="RefSeq" id="WP_114927531.1">
    <property type="nucleotide sequence ID" value="NZ_CP031229.1"/>
</dbReference>
<evidence type="ECO:0000256" key="1">
    <source>
        <dbReference type="SAM" id="MobiDB-lite"/>
    </source>
</evidence>
<evidence type="ECO:0000256" key="2">
    <source>
        <dbReference type="SAM" id="SignalP"/>
    </source>
</evidence>
<reference evidence="4 5" key="1">
    <citation type="submission" date="2018-07" db="EMBL/GenBank/DDBJ databases">
        <title>Complete genome sequencing of Ornithinimicrobium sp. AMA3305.</title>
        <authorList>
            <person name="Bae J.-W."/>
        </authorList>
    </citation>
    <scope>NUCLEOTIDE SEQUENCE [LARGE SCALE GENOMIC DNA]</scope>
    <source>
        <strain evidence="4 5">AMA3305</strain>
    </source>
</reference>
<protein>
    <recommendedName>
        <fullName evidence="3">DUF6318 domain-containing protein</fullName>
    </recommendedName>
</protein>
<dbReference type="AlphaFoldDB" id="A0A345NL58"/>
<dbReference type="KEGG" id="orn:DV701_06160"/>
<organism evidence="4 5">
    <name type="scientific">Ornithinimicrobium avium</name>
    <dbReference type="NCBI Taxonomy" id="2283195"/>
    <lineage>
        <taxon>Bacteria</taxon>
        <taxon>Bacillati</taxon>
        <taxon>Actinomycetota</taxon>
        <taxon>Actinomycetes</taxon>
        <taxon>Micrococcales</taxon>
        <taxon>Ornithinimicrobiaceae</taxon>
        <taxon>Ornithinimicrobium</taxon>
    </lineage>
</organism>
<keyword evidence="5" id="KW-1185">Reference proteome</keyword>
<evidence type="ECO:0000259" key="3">
    <source>
        <dbReference type="Pfam" id="PF19843"/>
    </source>
</evidence>
<dbReference type="EMBL" id="CP031229">
    <property type="protein sequence ID" value="AXH95766.1"/>
    <property type="molecule type" value="Genomic_DNA"/>
</dbReference>
<feature type="signal peptide" evidence="2">
    <location>
        <begin position="1"/>
        <end position="22"/>
    </location>
</feature>
<dbReference type="InterPro" id="IPR046281">
    <property type="entry name" value="DUF6318"/>
</dbReference>
<dbReference type="Pfam" id="PF19843">
    <property type="entry name" value="DUF6318"/>
    <property type="match status" value="1"/>
</dbReference>
<name>A0A345NL58_9MICO</name>
<accession>A0A345NL58</accession>
<feature type="chain" id="PRO_5016840617" description="DUF6318 domain-containing protein" evidence="2">
    <location>
        <begin position="23"/>
        <end position="177"/>
    </location>
</feature>
<evidence type="ECO:0000313" key="4">
    <source>
        <dbReference type="EMBL" id="AXH95766.1"/>
    </source>
</evidence>
<evidence type="ECO:0000313" key="5">
    <source>
        <dbReference type="Proteomes" id="UP000253790"/>
    </source>
</evidence>
<keyword evidence="2" id="KW-0732">Signal</keyword>
<gene>
    <name evidence="4" type="ORF">DV701_06160</name>
</gene>
<dbReference type="PROSITE" id="PS51257">
    <property type="entry name" value="PROKAR_LIPOPROTEIN"/>
    <property type="match status" value="1"/>
</dbReference>
<feature type="domain" description="DUF6318" evidence="3">
    <location>
        <begin position="55"/>
        <end position="127"/>
    </location>
</feature>
<dbReference type="Proteomes" id="UP000253790">
    <property type="component" value="Chromosome"/>
</dbReference>